<organism evidence="2">
    <name type="scientific">Anopheles darlingi</name>
    <name type="common">Mosquito</name>
    <dbReference type="NCBI Taxonomy" id="43151"/>
    <lineage>
        <taxon>Eukaryota</taxon>
        <taxon>Metazoa</taxon>
        <taxon>Ecdysozoa</taxon>
        <taxon>Arthropoda</taxon>
        <taxon>Hexapoda</taxon>
        <taxon>Insecta</taxon>
        <taxon>Pterygota</taxon>
        <taxon>Neoptera</taxon>
        <taxon>Endopterygota</taxon>
        <taxon>Diptera</taxon>
        <taxon>Nematocera</taxon>
        <taxon>Culicoidea</taxon>
        <taxon>Culicidae</taxon>
        <taxon>Anophelinae</taxon>
        <taxon>Anopheles</taxon>
    </lineage>
</organism>
<feature type="signal peptide" evidence="1">
    <location>
        <begin position="1"/>
        <end position="24"/>
    </location>
</feature>
<dbReference type="AlphaFoldDB" id="A0A2M4DM80"/>
<evidence type="ECO:0000256" key="1">
    <source>
        <dbReference type="SAM" id="SignalP"/>
    </source>
</evidence>
<reference evidence="2" key="1">
    <citation type="submission" date="2018-01" db="EMBL/GenBank/DDBJ databases">
        <title>An insight into the sialome of Amazonian anophelines.</title>
        <authorList>
            <person name="Ribeiro J.M."/>
            <person name="Scarpassa V."/>
            <person name="Calvo E."/>
        </authorList>
    </citation>
    <scope>NUCLEOTIDE SEQUENCE</scope>
</reference>
<name>A0A2M4DM80_ANODA</name>
<protein>
    <submittedName>
        <fullName evidence="2">Putative secreted protein</fullName>
    </submittedName>
</protein>
<feature type="chain" id="PRO_5014928304" evidence="1">
    <location>
        <begin position="25"/>
        <end position="96"/>
    </location>
</feature>
<sequence>MMLLTLWIARNASLLLMYVTYADAEGPCTPAYAVLGLMTTLWIFPYFPKYSCFFRISGSANLGGSPTTNTRFFCTTRTFARCFRFSEIFALRCWSR</sequence>
<keyword evidence="1" id="KW-0732">Signal</keyword>
<evidence type="ECO:0000313" key="2">
    <source>
        <dbReference type="EMBL" id="MBW78635.1"/>
    </source>
</evidence>
<accession>A0A2M4DM80</accession>
<proteinExistence type="predicted"/>
<dbReference type="EMBL" id="GGFL01014457">
    <property type="protein sequence ID" value="MBW78635.1"/>
    <property type="molecule type" value="Transcribed_RNA"/>
</dbReference>